<keyword evidence="3" id="KW-1185">Reference proteome</keyword>
<dbReference type="RefSeq" id="WP_014146694.1">
    <property type="nucleotide sequence ID" value="NC_016112.1"/>
</dbReference>
<dbReference type="Gene3D" id="1.20.1270.180">
    <property type="match status" value="1"/>
</dbReference>
<gene>
    <name evidence="2" type="ordered locus">MEALZ_0182</name>
</gene>
<dbReference type="HOGENOM" id="CLU_128596_7_0_6"/>
<protein>
    <recommendedName>
        <fullName evidence="1">Lysozyme inhibitor LprI-like N-terminal domain-containing protein</fullName>
    </recommendedName>
</protein>
<proteinExistence type="predicted"/>
<dbReference type="AlphaFoldDB" id="G4SVA7"/>
<dbReference type="EMBL" id="FO082060">
    <property type="protein sequence ID" value="CCE21883.1"/>
    <property type="molecule type" value="Genomic_DNA"/>
</dbReference>
<evidence type="ECO:0000259" key="1">
    <source>
        <dbReference type="Pfam" id="PF07007"/>
    </source>
</evidence>
<evidence type="ECO:0000313" key="2">
    <source>
        <dbReference type="EMBL" id="CCE21883.1"/>
    </source>
</evidence>
<dbReference type="KEGG" id="mah:MEALZ_0182"/>
<dbReference type="PATRIC" id="fig|271065.3.peg.192"/>
<sequence length="138" mass="15683">MNNQFFGAALVAFSLSVTASDDPIDCDQAMTTIEVSYCAMIDLERAEIELAKYLNASNQHYADDFELIDAIASSQEQWKAYREAHCNAVFTKWRDGSIRSNMAILCKARLTQQRTHELWESFLTYIDITPPVLPEPPK</sequence>
<dbReference type="Pfam" id="PF07007">
    <property type="entry name" value="LprI"/>
    <property type="match status" value="1"/>
</dbReference>
<organism evidence="2 3">
    <name type="scientific">Methylotuvimicrobium alcaliphilum (strain DSM 19304 / NCIMB 14124 / VKM B-2133 / 20Z)</name>
    <name type="common">Methylomicrobium alcaliphilum</name>
    <dbReference type="NCBI Taxonomy" id="1091494"/>
    <lineage>
        <taxon>Bacteria</taxon>
        <taxon>Pseudomonadati</taxon>
        <taxon>Pseudomonadota</taxon>
        <taxon>Gammaproteobacteria</taxon>
        <taxon>Methylococcales</taxon>
        <taxon>Methylococcaceae</taxon>
        <taxon>Methylotuvimicrobium</taxon>
    </lineage>
</organism>
<dbReference type="InterPro" id="IPR009739">
    <property type="entry name" value="LprI-like_N"/>
</dbReference>
<evidence type="ECO:0000313" key="3">
    <source>
        <dbReference type="Proteomes" id="UP000008315"/>
    </source>
</evidence>
<accession>G4SVA7</accession>
<reference evidence="3" key="1">
    <citation type="journal article" date="2012" name="J. Bacteriol.">
        <title>Genome sequence of the haloalkaliphilic methanotrophic bacterium Methylomicrobium alcaliphilum 20Z.</title>
        <authorList>
            <person name="Vuilleumier S."/>
            <person name="Khmelenina V.N."/>
            <person name="Bringel F."/>
            <person name="Reshetnikov A.S."/>
            <person name="Lajus A."/>
            <person name="Mangenot S."/>
            <person name="Rouy Z."/>
            <person name="Op den Camp H.J."/>
            <person name="Jetten M.S."/>
            <person name="Dispirito A.A."/>
            <person name="Dunfield P."/>
            <person name="Klotz M.G."/>
            <person name="Semrau J.D."/>
            <person name="Stein L.Y."/>
            <person name="Barbe V."/>
            <person name="Medigue C."/>
            <person name="Trotsenko Y.A."/>
            <person name="Kalyuzhnaya M.G."/>
        </authorList>
    </citation>
    <scope>NUCLEOTIDE SEQUENCE [LARGE SCALE GENOMIC DNA]</scope>
    <source>
        <strain evidence="3">DSM 19304 / NCIMB 14124 / VKM B-2133 / 20Z</strain>
    </source>
</reference>
<name>G4SVA7_META2</name>
<dbReference type="Proteomes" id="UP000008315">
    <property type="component" value="Chromosome"/>
</dbReference>
<feature type="domain" description="Lysozyme inhibitor LprI-like N-terminal" evidence="1">
    <location>
        <begin position="26"/>
        <end position="118"/>
    </location>
</feature>